<dbReference type="AlphaFoldDB" id="A0A6J4NR07"/>
<gene>
    <name evidence="1" type="ORF">AVDCRST_MAG93-9677</name>
</gene>
<dbReference type="EMBL" id="CADCTR010003249">
    <property type="protein sequence ID" value="CAA9389986.1"/>
    <property type="molecule type" value="Genomic_DNA"/>
</dbReference>
<proteinExistence type="predicted"/>
<accession>A0A6J4NR07</accession>
<sequence length="75" mass="7735">MNAQLHFCGTANAGRQGGYGAAKAAARDPGVACPGDPVLTAVARPAVQCGLCRRAFALMTMWSTCFARRQATCCG</sequence>
<evidence type="ECO:0000313" key="1">
    <source>
        <dbReference type="EMBL" id="CAA9389986.1"/>
    </source>
</evidence>
<name>A0A6J4NR07_9CHLR</name>
<organism evidence="1">
    <name type="scientific">uncultured Chloroflexia bacterium</name>
    <dbReference type="NCBI Taxonomy" id="1672391"/>
    <lineage>
        <taxon>Bacteria</taxon>
        <taxon>Bacillati</taxon>
        <taxon>Chloroflexota</taxon>
        <taxon>Chloroflexia</taxon>
        <taxon>environmental samples</taxon>
    </lineage>
</organism>
<protein>
    <submittedName>
        <fullName evidence="1">Uncharacterized protein</fullName>
    </submittedName>
</protein>
<reference evidence="1" key="1">
    <citation type="submission" date="2020-02" db="EMBL/GenBank/DDBJ databases">
        <authorList>
            <person name="Meier V. D."/>
        </authorList>
    </citation>
    <scope>NUCLEOTIDE SEQUENCE</scope>
    <source>
        <strain evidence="1">AVDCRST_MAG93</strain>
    </source>
</reference>